<protein>
    <submittedName>
        <fullName evidence="1">Uncharacterized protein</fullName>
    </submittedName>
</protein>
<evidence type="ECO:0000313" key="1">
    <source>
        <dbReference type="EMBL" id="MBR7748263.1"/>
    </source>
</evidence>
<gene>
    <name evidence="1" type="ORF">KDM92_16890</name>
</gene>
<dbReference type="AlphaFoldDB" id="A0A941DII3"/>
<dbReference type="Proteomes" id="UP000680158">
    <property type="component" value="Unassembled WGS sequence"/>
</dbReference>
<evidence type="ECO:0000313" key="2">
    <source>
        <dbReference type="Proteomes" id="UP000680158"/>
    </source>
</evidence>
<proteinExistence type="predicted"/>
<keyword evidence="2" id="KW-1185">Reference proteome</keyword>
<sequence length="275" mass="31130">MLKLSNNAVRSELAFIAKMAIYSSDPIVYGMAFNACNAWSDMTIDFCAQISAAQWAHLDPDNGIAWMRTLEQLGAASGKNLSAIENALYRISQVNRFDAQFDILSNLPEDELTRYDYVTRTSIENLVTLYWGNSPLPAYSPIVNACKGAALNDANRRYMCEQIAGKLQRENSFLIDHGIARRIGENLGWDKSKIQAMFDEFDAIRGMMIDRDRRSKAALASHEGVRQACTTELNWFGLIRTQMKVGEFKSLRAELAKYDVPRETLIRLVREPLKK</sequence>
<reference evidence="1 2" key="1">
    <citation type="submission" date="2021-04" db="EMBL/GenBank/DDBJ databases">
        <title>novel species isolated from subtropical streams in China.</title>
        <authorList>
            <person name="Lu H."/>
        </authorList>
    </citation>
    <scope>NUCLEOTIDE SEQUENCE [LARGE SCALE GENOMIC DNA]</scope>
    <source>
        <strain evidence="1 2">BYS107W</strain>
    </source>
</reference>
<dbReference type="EMBL" id="JAGSPM010000014">
    <property type="protein sequence ID" value="MBR7748263.1"/>
    <property type="molecule type" value="Genomic_DNA"/>
</dbReference>
<comment type="caution">
    <text evidence="1">The sequence shown here is derived from an EMBL/GenBank/DDBJ whole genome shotgun (WGS) entry which is preliminary data.</text>
</comment>
<name>A0A941DII3_9BURK</name>
<organism evidence="1 2">
    <name type="scientific">Undibacterium baiyunense</name>
    <dbReference type="NCBI Taxonomy" id="2828731"/>
    <lineage>
        <taxon>Bacteria</taxon>
        <taxon>Pseudomonadati</taxon>
        <taxon>Pseudomonadota</taxon>
        <taxon>Betaproteobacteria</taxon>
        <taxon>Burkholderiales</taxon>
        <taxon>Oxalobacteraceae</taxon>
        <taxon>Undibacterium</taxon>
    </lineage>
</organism>
<accession>A0A941DII3</accession>
<dbReference type="RefSeq" id="WP_212685592.1">
    <property type="nucleotide sequence ID" value="NZ_JAGSPM010000014.1"/>
</dbReference>